<dbReference type="Proteomes" id="UP000502416">
    <property type="component" value="Segment"/>
</dbReference>
<protein>
    <recommendedName>
        <fullName evidence="3">Head morphogenesis protein</fullName>
    </recommendedName>
</protein>
<proteinExistence type="predicted"/>
<evidence type="ECO:0000313" key="1">
    <source>
        <dbReference type="EMBL" id="QJD54445.1"/>
    </source>
</evidence>
<name>A0A6M3TCI2_9CAUD</name>
<evidence type="ECO:0008006" key="3">
    <source>
        <dbReference type="Google" id="ProtNLM"/>
    </source>
</evidence>
<evidence type="ECO:0000313" key="2">
    <source>
        <dbReference type="Proteomes" id="UP000502416"/>
    </source>
</evidence>
<keyword evidence="2" id="KW-1185">Reference proteome</keyword>
<organism evidence="1 2">
    <name type="scientific">Sphingomonas phage Lucius</name>
    <dbReference type="NCBI Taxonomy" id="2686313"/>
    <lineage>
        <taxon>Viruses</taxon>
        <taxon>Duplodnaviria</taxon>
        <taxon>Heunggongvirae</taxon>
        <taxon>Uroviricota</taxon>
        <taxon>Caudoviricetes</taxon>
        <taxon>Johnpaulvirinae</taxon>
        <taxon>Kharnvirus</taxon>
        <taxon>Kharnvirus lucius</taxon>
    </lineage>
</organism>
<dbReference type="NCBIfam" id="TIGR01641">
    <property type="entry name" value="phageSPP1_gp7"/>
    <property type="match status" value="1"/>
</dbReference>
<dbReference type="InterPro" id="IPR006528">
    <property type="entry name" value="Phage_head_morphogenesis_dom"/>
</dbReference>
<accession>A0A6M3TCI2</accession>
<dbReference type="EMBL" id="MN734438">
    <property type="protein sequence ID" value="QJD54445.1"/>
    <property type="molecule type" value="Genomic_DNA"/>
</dbReference>
<dbReference type="RefSeq" id="YP_010738266.1">
    <property type="nucleotide sequence ID" value="NC_073025.1"/>
</dbReference>
<dbReference type="GeneID" id="79585633"/>
<reference evidence="1 2" key="1">
    <citation type="submission" date="2019-11" db="EMBL/GenBank/DDBJ databases">
        <authorList>
            <person name="Hylling O."/>
            <person name="Hansen L.H."/>
            <person name="Johansen A."/>
        </authorList>
    </citation>
    <scope>NUCLEOTIDE SEQUENCE [LARGE SCALE GENOMIC DNA]</scope>
</reference>
<sequence length="307" mass="34464">MAELFDVIIRHQVYLEGLKRGRNEDFPKVLGQLDRALRTGLAHIDYSSLGQASKRQLNDLLVALRKAMRAIFDPWLKALTEWLERYMQVEVEAFNAYFETDADPDAVFASSKTEPMGADGLFWLPLLRGSTVYAMTKIERLVTFGYANQQSPDEIIRGFLGTKGNRYRDGIGRLLDNSTTAAVSTVMQHLSAQASMNAAKKAFGTTAQYEWVSVLDDVTTKICRDRDGKRYVYGRGPVPPAHMRCRSSIVPVYSAAPTPDLRFEMWASRQSADFINDAFDGKPPKRYEGSAALTLAQYKAKRSLILS</sequence>
<dbReference type="KEGG" id="vg:79585633"/>